<organism evidence="2 3">
    <name type="scientific">Aerococcus urinaeequi</name>
    <dbReference type="NCBI Taxonomy" id="51665"/>
    <lineage>
        <taxon>Bacteria</taxon>
        <taxon>Bacillati</taxon>
        <taxon>Bacillota</taxon>
        <taxon>Bacilli</taxon>
        <taxon>Lactobacillales</taxon>
        <taxon>Aerococcaceae</taxon>
        <taxon>Aerococcus</taxon>
    </lineage>
</organism>
<dbReference type="Pfam" id="PF06114">
    <property type="entry name" value="Peptidase_M78"/>
    <property type="match status" value="1"/>
</dbReference>
<accession>A0ABR5ZY66</accession>
<dbReference type="InterPro" id="IPR010359">
    <property type="entry name" value="IrrE_HExxH"/>
</dbReference>
<evidence type="ECO:0000313" key="3">
    <source>
        <dbReference type="Proteomes" id="UP000540056"/>
    </source>
</evidence>
<dbReference type="EMBL" id="JACGAN010000008">
    <property type="protein sequence ID" value="MBA5746658.1"/>
    <property type="molecule type" value="Genomic_DNA"/>
</dbReference>
<feature type="domain" description="IrrE N-terminal-like" evidence="1">
    <location>
        <begin position="25"/>
        <end position="114"/>
    </location>
</feature>
<name>A0ABR5ZY66_9LACT</name>
<gene>
    <name evidence="2" type="ORF">H3232_05575</name>
</gene>
<dbReference type="Proteomes" id="UP000540056">
    <property type="component" value="Unassembled WGS sequence"/>
</dbReference>
<comment type="caution">
    <text evidence="2">The sequence shown here is derived from an EMBL/GenBank/DDBJ whole genome shotgun (WGS) entry which is preliminary data.</text>
</comment>
<dbReference type="RefSeq" id="WP_182023373.1">
    <property type="nucleotide sequence ID" value="NZ_JACGAM010000008.1"/>
</dbReference>
<evidence type="ECO:0000313" key="2">
    <source>
        <dbReference type="EMBL" id="MBA5746658.1"/>
    </source>
</evidence>
<sequence>MIRKRVNQIVSKYKTNEPRIILREKQIKILRSPLGGKFAYKTTYKRSSVITLDENLDEYEERYILAHELGHIVLHKGQSTTFYRANNFGNIPKIEREANEFATLLLLHGQMYDNKYDALRENGIPYEMERFI</sequence>
<proteinExistence type="predicted"/>
<reference evidence="2 3" key="1">
    <citation type="submission" date="2020-07" db="EMBL/GenBank/DDBJ databases">
        <title>Draft Genome Sequences of Lactobacillales Isolated from the International Space Station.</title>
        <authorList>
            <person name="Bharadwaj A.R."/>
            <person name="Singh N.K."/>
            <person name="Wood J.M."/>
            <person name="Debieu M."/>
            <person name="O'Hara N.B."/>
            <person name="Karouia F."/>
            <person name="Mason C.E."/>
            <person name="Venkateswaran K."/>
        </authorList>
    </citation>
    <scope>NUCLEOTIDE SEQUENCE [LARGE SCALE GENOMIC DNA]</scope>
    <source>
        <strain evidence="2 3">151250015-1-258-55</strain>
    </source>
</reference>
<protein>
    <submittedName>
        <fullName evidence="2">ImmA/IrrE family metallo-endopeptidase</fullName>
    </submittedName>
</protein>
<dbReference type="Gene3D" id="1.10.10.2910">
    <property type="match status" value="1"/>
</dbReference>
<keyword evidence="3" id="KW-1185">Reference proteome</keyword>
<evidence type="ECO:0000259" key="1">
    <source>
        <dbReference type="Pfam" id="PF06114"/>
    </source>
</evidence>